<feature type="transmembrane region" description="Helical" evidence="7">
    <location>
        <begin position="259"/>
        <end position="287"/>
    </location>
</feature>
<dbReference type="PROSITE" id="PS50928">
    <property type="entry name" value="ABC_TM1"/>
    <property type="match status" value="1"/>
</dbReference>
<reference evidence="9 10" key="1">
    <citation type="submission" date="2018-07" db="EMBL/GenBank/DDBJ databases">
        <title>Genomic Encyclopedia of Type Strains, Phase IV (KMG-IV): sequencing the most valuable type-strain genomes for metagenomic binning, comparative biology and taxonomic classification.</title>
        <authorList>
            <person name="Goeker M."/>
        </authorList>
    </citation>
    <scope>NUCLEOTIDE SEQUENCE [LARGE SCALE GENOMIC DNA]</scope>
    <source>
        <strain evidence="9 10">DSM 25528</strain>
    </source>
</reference>
<dbReference type="GO" id="GO:0005886">
    <property type="term" value="C:plasma membrane"/>
    <property type="evidence" value="ECO:0007669"/>
    <property type="project" value="UniProtKB-SubCell"/>
</dbReference>
<evidence type="ECO:0000256" key="3">
    <source>
        <dbReference type="ARBA" id="ARBA00022475"/>
    </source>
</evidence>
<dbReference type="Proteomes" id="UP000252582">
    <property type="component" value="Unassembled WGS sequence"/>
</dbReference>
<evidence type="ECO:0000256" key="6">
    <source>
        <dbReference type="ARBA" id="ARBA00023136"/>
    </source>
</evidence>
<dbReference type="PANTHER" id="PTHR30151">
    <property type="entry name" value="ALKANE SULFONATE ABC TRANSPORTER-RELATED, MEMBRANE SUBUNIT"/>
    <property type="match status" value="1"/>
</dbReference>
<dbReference type="CDD" id="cd06261">
    <property type="entry name" value="TM_PBP2"/>
    <property type="match status" value="1"/>
</dbReference>
<evidence type="ECO:0000313" key="10">
    <source>
        <dbReference type="Proteomes" id="UP000252582"/>
    </source>
</evidence>
<keyword evidence="3" id="KW-1003">Cell membrane</keyword>
<feature type="transmembrane region" description="Helical" evidence="7">
    <location>
        <begin position="164"/>
        <end position="183"/>
    </location>
</feature>
<evidence type="ECO:0000256" key="2">
    <source>
        <dbReference type="ARBA" id="ARBA00022448"/>
    </source>
</evidence>
<evidence type="ECO:0000313" key="9">
    <source>
        <dbReference type="EMBL" id="RCW28060.1"/>
    </source>
</evidence>
<keyword evidence="10" id="KW-1185">Reference proteome</keyword>
<dbReference type="PANTHER" id="PTHR30151:SF20">
    <property type="entry name" value="ABC TRANSPORTER PERMEASE PROTEIN HI_0355-RELATED"/>
    <property type="match status" value="1"/>
</dbReference>
<proteinExistence type="inferred from homology"/>
<dbReference type="EMBL" id="QPIX01000001">
    <property type="protein sequence ID" value="RCW28060.1"/>
    <property type="molecule type" value="Genomic_DNA"/>
</dbReference>
<feature type="transmembrane region" description="Helical" evidence="7">
    <location>
        <begin position="95"/>
        <end position="120"/>
    </location>
</feature>
<dbReference type="InterPro" id="IPR035906">
    <property type="entry name" value="MetI-like_sf"/>
</dbReference>
<dbReference type="Gene3D" id="1.10.3720.10">
    <property type="entry name" value="MetI-like"/>
    <property type="match status" value="1"/>
</dbReference>
<comment type="caution">
    <text evidence="9">The sequence shown here is derived from an EMBL/GenBank/DDBJ whole genome shotgun (WGS) entry which is preliminary data.</text>
</comment>
<dbReference type="GO" id="GO:0055085">
    <property type="term" value="P:transmembrane transport"/>
    <property type="evidence" value="ECO:0007669"/>
    <property type="project" value="InterPro"/>
</dbReference>
<dbReference type="SUPFAM" id="SSF161098">
    <property type="entry name" value="MetI-like"/>
    <property type="match status" value="1"/>
</dbReference>
<dbReference type="AlphaFoldDB" id="A0A6I7HRW3"/>
<feature type="transmembrane region" description="Helical" evidence="7">
    <location>
        <begin position="12"/>
        <end position="32"/>
    </location>
</feature>
<keyword evidence="5 7" id="KW-1133">Transmembrane helix</keyword>
<keyword evidence="4 7" id="KW-0812">Transmembrane</keyword>
<evidence type="ECO:0000256" key="1">
    <source>
        <dbReference type="ARBA" id="ARBA00004651"/>
    </source>
</evidence>
<comment type="similarity">
    <text evidence="7">Belongs to the binding-protein-dependent transport system permease family.</text>
</comment>
<feature type="domain" description="ABC transmembrane type-1" evidence="8">
    <location>
        <begin position="94"/>
        <end position="283"/>
    </location>
</feature>
<keyword evidence="2 7" id="KW-0813">Transport</keyword>
<comment type="subcellular location">
    <subcellularLocation>
        <location evidence="1 7">Cell membrane</location>
        <topology evidence="1 7">Multi-pass membrane protein</topology>
    </subcellularLocation>
</comment>
<feature type="transmembrane region" description="Helical" evidence="7">
    <location>
        <begin position="216"/>
        <end position="239"/>
    </location>
</feature>
<evidence type="ECO:0000259" key="8">
    <source>
        <dbReference type="PROSITE" id="PS50928"/>
    </source>
</evidence>
<dbReference type="Pfam" id="PF00528">
    <property type="entry name" value="BPD_transp_1"/>
    <property type="match status" value="1"/>
</dbReference>
<organism evidence="9 10">
    <name type="scientific">Ciceribacter lividus</name>
    <dbReference type="NCBI Taxonomy" id="1197950"/>
    <lineage>
        <taxon>Bacteria</taxon>
        <taxon>Pseudomonadati</taxon>
        <taxon>Pseudomonadota</taxon>
        <taxon>Alphaproteobacteria</taxon>
        <taxon>Hyphomicrobiales</taxon>
        <taxon>Rhizobiaceae</taxon>
        <taxon>Ciceribacter</taxon>
    </lineage>
</organism>
<keyword evidence="6 7" id="KW-0472">Membrane</keyword>
<gene>
    <name evidence="9" type="ORF">DFR48_10168</name>
</gene>
<evidence type="ECO:0000256" key="7">
    <source>
        <dbReference type="RuleBase" id="RU363032"/>
    </source>
</evidence>
<evidence type="ECO:0000256" key="4">
    <source>
        <dbReference type="ARBA" id="ARBA00022692"/>
    </source>
</evidence>
<dbReference type="RefSeq" id="WP_114361188.1">
    <property type="nucleotide sequence ID" value="NZ_QPIX01000001.1"/>
</dbReference>
<accession>A0A6I7HRW3</accession>
<dbReference type="InterPro" id="IPR000515">
    <property type="entry name" value="MetI-like"/>
</dbReference>
<protein>
    <submittedName>
        <fullName evidence="9">NitT/TauT family transport system permease protein</fullName>
    </submittedName>
</protein>
<feature type="transmembrane region" description="Helical" evidence="7">
    <location>
        <begin position="132"/>
        <end position="152"/>
    </location>
</feature>
<sequence length="294" mass="31862">MTAPSLFRDRVLPILTVLFAILVIWHLFVVYLNAPFVRDQAARAGETVTFEQVVERTFNQERPVLPAPHQIAVELWDTTVGKAITSKRSLVYHAWITLSATLAGFGIGTLLGVVLAVAIVHNRAMDRSFMPWVIASQTIPILAVAPMIIVVLNSIGVSGLLPKALISTYLSFFPIVVGMVKGLRSPDTILLDLMHTYNASRSQIFWKLRWPASMPYLFTSLKVAIAISLVGAIVGELPTGAVAGLGARLLSGSYYGQTIQIWAALFMASGLAAVLVTIVGMAHSAVLKRMGEKP</sequence>
<name>A0A6I7HRW3_9HYPH</name>
<evidence type="ECO:0000256" key="5">
    <source>
        <dbReference type="ARBA" id="ARBA00022989"/>
    </source>
</evidence>